<evidence type="ECO:0000313" key="3">
    <source>
        <dbReference type="Proteomes" id="UP000770015"/>
    </source>
</evidence>
<dbReference type="Pfam" id="PF01172">
    <property type="entry name" value="SBDS_N"/>
    <property type="match status" value="1"/>
</dbReference>
<accession>A0A9P9ABK9</accession>
<dbReference type="OrthoDB" id="2567806at2759"/>
<gene>
    <name evidence="2" type="ORF">F5X68DRAFT_205008</name>
</gene>
<dbReference type="SUPFAM" id="SSF89895">
    <property type="entry name" value="FYSH domain"/>
    <property type="match status" value="1"/>
</dbReference>
<reference evidence="2" key="1">
    <citation type="journal article" date="2021" name="Nat. Commun.">
        <title>Genetic determinants of endophytism in the Arabidopsis root mycobiome.</title>
        <authorList>
            <person name="Mesny F."/>
            <person name="Miyauchi S."/>
            <person name="Thiergart T."/>
            <person name="Pickel B."/>
            <person name="Atanasova L."/>
            <person name="Karlsson M."/>
            <person name="Huettel B."/>
            <person name="Barry K.W."/>
            <person name="Haridas S."/>
            <person name="Chen C."/>
            <person name="Bauer D."/>
            <person name="Andreopoulos W."/>
            <person name="Pangilinan J."/>
            <person name="LaButti K."/>
            <person name="Riley R."/>
            <person name="Lipzen A."/>
            <person name="Clum A."/>
            <person name="Drula E."/>
            <person name="Henrissat B."/>
            <person name="Kohler A."/>
            <person name="Grigoriev I.V."/>
            <person name="Martin F.M."/>
            <person name="Hacquard S."/>
        </authorList>
    </citation>
    <scope>NUCLEOTIDE SEQUENCE</scope>
    <source>
        <strain evidence="2">MPI-SDFR-AT-0117</strain>
    </source>
</reference>
<dbReference type="InterPro" id="IPR036786">
    <property type="entry name" value="Ribosome_mat_SBDS_N_sf"/>
</dbReference>
<name>A0A9P9ABK9_9PEZI</name>
<proteinExistence type="predicted"/>
<keyword evidence="3" id="KW-1185">Reference proteome</keyword>
<dbReference type="EMBL" id="JAGSXJ010000008">
    <property type="protein sequence ID" value="KAH6689121.1"/>
    <property type="molecule type" value="Genomic_DNA"/>
</dbReference>
<sequence length="114" mass="12482">MTRGEAQTHKVAYKGKNDTFLVFVDDPETFKKWQGDKSVPLAHFISAFKIFVTHGQGVQGTFDAASKATLANEFDTEVDDDVIKVILEKGELQSHEMPSKFGTKNASNGAFGAN</sequence>
<organism evidence="2 3">
    <name type="scientific">Plectosphaerella plurivora</name>
    <dbReference type="NCBI Taxonomy" id="936078"/>
    <lineage>
        <taxon>Eukaryota</taxon>
        <taxon>Fungi</taxon>
        <taxon>Dikarya</taxon>
        <taxon>Ascomycota</taxon>
        <taxon>Pezizomycotina</taxon>
        <taxon>Sordariomycetes</taxon>
        <taxon>Hypocreomycetidae</taxon>
        <taxon>Glomerellales</taxon>
        <taxon>Plectosphaerellaceae</taxon>
        <taxon>Plectosphaerella</taxon>
    </lineage>
</organism>
<evidence type="ECO:0000313" key="2">
    <source>
        <dbReference type="EMBL" id="KAH6689121.1"/>
    </source>
</evidence>
<protein>
    <submittedName>
        <fullName evidence="2">Ribosome maturation protein</fullName>
    </submittedName>
</protein>
<dbReference type="InterPro" id="IPR019783">
    <property type="entry name" value="SDO1/SBDS_N"/>
</dbReference>
<dbReference type="Gene3D" id="3.30.1250.10">
    <property type="entry name" value="Ribosome maturation protein SBDS, N-terminal domain"/>
    <property type="match status" value="1"/>
</dbReference>
<dbReference type="AlphaFoldDB" id="A0A9P9ABK9"/>
<dbReference type="Proteomes" id="UP000770015">
    <property type="component" value="Unassembled WGS sequence"/>
</dbReference>
<feature type="domain" description="Ribosome maturation protein SDO1/SBDS N-terminal" evidence="1">
    <location>
        <begin position="8"/>
        <end position="98"/>
    </location>
</feature>
<evidence type="ECO:0000259" key="1">
    <source>
        <dbReference type="Pfam" id="PF01172"/>
    </source>
</evidence>
<comment type="caution">
    <text evidence="2">The sequence shown here is derived from an EMBL/GenBank/DDBJ whole genome shotgun (WGS) entry which is preliminary data.</text>
</comment>